<evidence type="ECO:0000313" key="1">
    <source>
        <dbReference type="EMBL" id="PNS19745.1"/>
    </source>
</evidence>
<dbReference type="AlphaFoldDB" id="A0A2K1QXF8"/>
<accession>A0A2K1QXF8</accession>
<reference evidence="1 2" key="1">
    <citation type="submission" date="2017-06" db="EMBL/GenBank/DDBJ databases">
        <title>Draft genome sequence of a variant of Elsinoe murrayae.</title>
        <authorList>
            <person name="Cheng Q."/>
        </authorList>
    </citation>
    <scope>NUCLEOTIDE SEQUENCE [LARGE SCALE GENOMIC DNA]</scope>
    <source>
        <strain evidence="1 2">CQ-2017a</strain>
    </source>
</reference>
<protein>
    <submittedName>
        <fullName evidence="1">Uncharacterized protein</fullName>
    </submittedName>
</protein>
<dbReference type="EMBL" id="NKHZ01000029">
    <property type="protein sequence ID" value="PNS19745.1"/>
    <property type="molecule type" value="Genomic_DNA"/>
</dbReference>
<dbReference type="OrthoDB" id="3971593at2759"/>
<dbReference type="Proteomes" id="UP000243797">
    <property type="component" value="Unassembled WGS sequence"/>
</dbReference>
<proteinExistence type="predicted"/>
<comment type="caution">
    <text evidence="1">The sequence shown here is derived from an EMBL/GenBank/DDBJ whole genome shotgun (WGS) entry which is preliminary data.</text>
</comment>
<evidence type="ECO:0000313" key="2">
    <source>
        <dbReference type="Proteomes" id="UP000243797"/>
    </source>
</evidence>
<dbReference type="STRING" id="2082308.A0A2K1QXF8"/>
<sequence length="461" mass="53118">MSGSSGWQDAPVEIIWEISLSIVSDKDWVNFGSLCQRYRAAYQDEHRSLWRRRFLQAFDTPACWDFYAPYFVNLAATTVYTKRQRRLIAPVDFTDRARKADQEETLVVLRDLIIESAFTNGHSKNLQVLRDFAIRCNLLRINLATRHHGFGYSRLHLTILAVLFPLSTFQQSNSLQHNVASRRVSEYTFQDFPAAQQMMYAPTDQEPLIGHPSDDDSNEVVNVRWLAEATYFFQEHMGRSEYDILHLAWEGLVEEERPRLWQRSLREGTQRVGTHWLGTHSYLNEEDLAVVRQGNNGGMDWVSDEFAEEESGKFHNYRIEFAKDEGDILWPLSFDLTLGCDESANRIDESDPDTPLHFAVSGFRPDGPQFEARGWLNPLPPQQNIPGWMKVTMISFGRDNSSRPILDDDNCWGYEGIALPGGQIIMGRWFRPGATDDTQYSGPMLWWCVDGAHRQKLGHDT</sequence>
<name>A0A2K1QXF8_9PEZI</name>
<keyword evidence="2" id="KW-1185">Reference proteome</keyword>
<dbReference type="InParanoid" id="A0A2K1QXF8"/>
<organism evidence="1 2">
    <name type="scientific">Sphaceloma murrayae</name>
    <dbReference type="NCBI Taxonomy" id="2082308"/>
    <lineage>
        <taxon>Eukaryota</taxon>
        <taxon>Fungi</taxon>
        <taxon>Dikarya</taxon>
        <taxon>Ascomycota</taxon>
        <taxon>Pezizomycotina</taxon>
        <taxon>Dothideomycetes</taxon>
        <taxon>Dothideomycetidae</taxon>
        <taxon>Myriangiales</taxon>
        <taxon>Elsinoaceae</taxon>
        <taxon>Sphaceloma</taxon>
    </lineage>
</organism>
<gene>
    <name evidence="1" type="ORF">CAC42_7712</name>
</gene>